<evidence type="ECO:0000313" key="5">
    <source>
        <dbReference type="Proteomes" id="UP000752171"/>
    </source>
</evidence>
<feature type="compositionally biased region" description="Polar residues" evidence="1">
    <location>
        <begin position="175"/>
        <end position="190"/>
    </location>
</feature>
<organism evidence="4 5">
    <name type="scientific">Astyanax mexicanus</name>
    <name type="common">Blind cave fish</name>
    <name type="synonym">Astyanax fasciatus mexicanus</name>
    <dbReference type="NCBI Taxonomy" id="7994"/>
    <lineage>
        <taxon>Eukaryota</taxon>
        <taxon>Metazoa</taxon>
        <taxon>Chordata</taxon>
        <taxon>Craniata</taxon>
        <taxon>Vertebrata</taxon>
        <taxon>Euteleostomi</taxon>
        <taxon>Actinopterygii</taxon>
        <taxon>Neopterygii</taxon>
        <taxon>Teleostei</taxon>
        <taxon>Ostariophysi</taxon>
        <taxon>Characiformes</taxon>
        <taxon>Characoidei</taxon>
        <taxon>Acestrorhamphidae</taxon>
        <taxon>Acestrorhamphinae</taxon>
        <taxon>Astyanax</taxon>
    </lineage>
</organism>
<accession>A0A8T2KSF5</accession>
<proteinExistence type="predicted"/>
<feature type="signal peptide" evidence="3">
    <location>
        <begin position="1"/>
        <end position="20"/>
    </location>
</feature>
<evidence type="ECO:0000256" key="1">
    <source>
        <dbReference type="SAM" id="MobiDB-lite"/>
    </source>
</evidence>
<keyword evidence="2" id="KW-0472">Membrane</keyword>
<sequence length="394" mass="44397">MSKATAAKLAVLIFLAFIVCLPEFLPSDTELQIHFHCVPVDSCGVMSWRGPEDGQICEVYENASKTNLLCETEPKKNTTNQNKAVKNWFVCETQADLQSLHYNTSNSELDVDVVLGIRMIDHPLLNVTIHSHLNHSGLHIETHLNFTLVGCCARPRRACTHPDKVTPPLSPPSHTPVTSAELTTKQSPAKTLDSTVHPLCTSNRSHCLFYYEGSNILDTQTKEGRWWAFSTTMWLALVLVLVVLVALSVWFQVSRSRSCFHKQSVRVPVTALQPRRFSKRRVKSLGDLPDILVSVCSAEDEELFVEKTQKDYSREKLQLVYEEIYKRGLSPIHEVSTTDISSEKNDEENRPDDIITEGGSEESVDFPLLLVHTQSLPCLHHRSHPSNKDEEEST</sequence>
<feature type="transmembrane region" description="Helical" evidence="2">
    <location>
        <begin position="226"/>
        <end position="251"/>
    </location>
</feature>
<feature type="compositionally biased region" description="Basic and acidic residues" evidence="1">
    <location>
        <begin position="341"/>
        <end position="353"/>
    </location>
</feature>
<evidence type="ECO:0000256" key="2">
    <source>
        <dbReference type="SAM" id="Phobius"/>
    </source>
</evidence>
<reference evidence="4 5" key="1">
    <citation type="submission" date="2021-07" db="EMBL/GenBank/DDBJ databases">
        <authorList>
            <person name="Imarazene B."/>
            <person name="Zahm M."/>
            <person name="Klopp C."/>
            <person name="Cabau C."/>
            <person name="Beille S."/>
            <person name="Jouanno E."/>
            <person name="Castinel A."/>
            <person name="Lluch J."/>
            <person name="Gil L."/>
            <person name="Kuchtly C."/>
            <person name="Lopez Roques C."/>
            <person name="Donnadieu C."/>
            <person name="Parrinello H."/>
            <person name="Journot L."/>
            <person name="Du K."/>
            <person name="Schartl M."/>
            <person name="Retaux S."/>
            <person name="Guiguen Y."/>
        </authorList>
    </citation>
    <scope>NUCLEOTIDE SEQUENCE [LARGE SCALE GENOMIC DNA]</scope>
    <source>
        <strain evidence="4">Pach_M1</strain>
        <tissue evidence="4">Testis</tissue>
    </source>
</reference>
<evidence type="ECO:0000313" key="4">
    <source>
        <dbReference type="EMBL" id="KAG9259741.1"/>
    </source>
</evidence>
<gene>
    <name evidence="4" type="ORF">AMEX_G27275</name>
</gene>
<name>A0A8T2KSF5_ASTMX</name>
<dbReference type="AlphaFoldDB" id="A0A8T2KSF5"/>
<dbReference type="EMBL" id="JAICCE010000025">
    <property type="protein sequence ID" value="KAG9259741.1"/>
    <property type="molecule type" value="Genomic_DNA"/>
</dbReference>
<keyword evidence="2" id="KW-0812">Transmembrane</keyword>
<evidence type="ECO:0000256" key="3">
    <source>
        <dbReference type="SAM" id="SignalP"/>
    </source>
</evidence>
<feature type="chain" id="PRO_5035878930" description="Fibronectin type-III domain-containing protein" evidence="3">
    <location>
        <begin position="21"/>
        <end position="394"/>
    </location>
</feature>
<comment type="caution">
    <text evidence="4">The sequence shown here is derived from an EMBL/GenBank/DDBJ whole genome shotgun (WGS) entry which is preliminary data.</text>
</comment>
<evidence type="ECO:0008006" key="6">
    <source>
        <dbReference type="Google" id="ProtNLM"/>
    </source>
</evidence>
<dbReference type="Proteomes" id="UP000752171">
    <property type="component" value="Unassembled WGS sequence"/>
</dbReference>
<keyword evidence="3" id="KW-0732">Signal</keyword>
<keyword evidence="2" id="KW-1133">Transmembrane helix</keyword>
<protein>
    <recommendedName>
        <fullName evidence="6">Fibronectin type-III domain-containing protein</fullName>
    </recommendedName>
</protein>
<feature type="region of interest" description="Disordered" evidence="1">
    <location>
        <begin position="162"/>
        <end position="190"/>
    </location>
</feature>
<feature type="region of interest" description="Disordered" evidence="1">
    <location>
        <begin position="336"/>
        <end position="359"/>
    </location>
</feature>